<feature type="transmembrane region" description="Helical" evidence="6">
    <location>
        <begin position="32"/>
        <end position="50"/>
    </location>
</feature>
<feature type="transmembrane region" description="Helical" evidence="6">
    <location>
        <begin position="62"/>
        <end position="87"/>
    </location>
</feature>
<name>A0A1L9QUQ4_9CYAN</name>
<dbReference type="STRING" id="1925591.BI308_07165"/>
<dbReference type="GO" id="GO:0055085">
    <property type="term" value="P:transmembrane transport"/>
    <property type="evidence" value="ECO:0007669"/>
    <property type="project" value="TreeGrafter"/>
</dbReference>
<comment type="caution">
    <text evidence="7">The sequence shown here is derived from an EMBL/GenBank/DDBJ whole genome shotgun (WGS) entry which is preliminary data.</text>
</comment>
<sequence length="364" mass="39749">MHEQRIAFSLSTFLLTLLSVLLIVLFWQLRGLVLLLMISIVLAASIAPLVDAAEHLRIPRWLGVILVYLTLLFGLTGLGLLIGPTVFQQIERLLQKLPSYADVLLQLTEDSLNNWTNTPPELLELVDFQQITSWLIRSSQQLVLRSYSITRGIIGGVFSLILSLFISGYMVADSQTLINSLVRLLPEPWDTKIASQIPTISYRMGSYIRGRLVVSFILSIVTTLGLGILGLREFSLGLGAIAGVTNLIPFIGPVLGAIPALVVAIASGGWTFLWVLLFFVIIQNLETYILDPFLVGSSVGVHPLYQLLAVLGGTQVLGIIGALIVPPWVAGGATLLENLYIQPKLEAEKQTHMSSQATEDLGET</sequence>
<evidence type="ECO:0000256" key="1">
    <source>
        <dbReference type="ARBA" id="ARBA00004141"/>
    </source>
</evidence>
<feature type="transmembrane region" description="Helical" evidence="6">
    <location>
        <begin position="238"/>
        <end position="266"/>
    </location>
</feature>
<gene>
    <name evidence="7" type="ORF">BI308_07165</name>
</gene>
<dbReference type="InterPro" id="IPR002549">
    <property type="entry name" value="AI-2E-like"/>
</dbReference>
<evidence type="ECO:0000313" key="8">
    <source>
        <dbReference type="Proteomes" id="UP000183940"/>
    </source>
</evidence>
<protein>
    <submittedName>
        <fullName evidence="7">AI-2E family transporter</fullName>
    </submittedName>
</protein>
<comment type="similarity">
    <text evidence="2">Belongs to the autoinducer-2 exporter (AI-2E) (TC 2.A.86) family.</text>
</comment>
<dbReference type="PANTHER" id="PTHR21716:SF62">
    <property type="entry name" value="TRANSPORT PROTEIN YDBI-RELATED"/>
    <property type="match status" value="1"/>
</dbReference>
<evidence type="ECO:0000256" key="5">
    <source>
        <dbReference type="ARBA" id="ARBA00023136"/>
    </source>
</evidence>
<feature type="transmembrane region" description="Helical" evidence="6">
    <location>
        <begin position="6"/>
        <end position="27"/>
    </location>
</feature>
<keyword evidence="5 6" id="KW-0472">Membrane</keyword>
<evidence type="ECO:0000256" key="3">
    <source>
        <dbReference type="ARBA" id="ARBA00022692"/>
    </source>
</evidence>
<dbReference type="PANTHER" id="PTHR21716">
    <property type="entry name" value="TRANSMEMBRANE PROTEIN"/>
    <property type="match status" value="1"/>
</dbReference>
<accession>A0A1L9QUQ4</accession>
<keyword evidence="8" id="KW-1185">Reference proteome</keyword>
<dbReference type="GO" id="GO:0016020">
    <property type="term" value="C:membrane"/>
    <property type="evidence" value="ECO:0007669"/>
    <property type="project" value="UniProtKB-SubCell"/>
</dbReference>
<organism evidence="7 8">
    <name type="scientific">Roseofilum reptotaenium AO1-A</name>
    <dbReference type="NCBI Taxonomy" id="1925591"/>
    <lineage>
        <taxon>Bacteria</taxon>
        <taxon>Bacillati</taxon>
        <taxon>Cyanobacteriota</taxon>
        <taxon>Cyanophyceae</taxon>
        <taxon>Desertifilales</taxon>
        <taxon>Desertifilaceae</taxon>
        <taxon>Roseofilum</taxon>
    </lineage>
</organism>
<reference evidence="7" key="1">
    <citation type="submission" date="2016-10" db="EMBL/GenBank/DDBJ databases">
        <title>CRISPR-Cas defence system in Roseofilum reptotaenium: evidence of a bacteriophage-cyanobacterium arms race in the coral black band disease.</title>
        <authorList>
            <person name="Buerger P."/>
            <person name="Wood-Charlson E.M."/>
            <person name="Weynberg K.D."/>
            <person name="Willis B."/>
            <person name="Van Oppen M.J."/>
        </authorList>
    </citation>
    <scope>NUCLEOTIDE SEQUENCE [LARGE SCALE GENOMIC DNA]</scope>
    <source>
        <strain evidence="7">AO1-A</strain>
    </source>
</reference>
<dbReference type="Proteomes" id="UP000183940">
    <property type="component" value="Unassembled WGS sequence"/>
</dbReference>
<evidence type="ECO:0000313" key="7">
    <source>
        <dbReference type="EMBL" id="OJJ26394.1"/>
    </source>
</evidence>
<keyword evidence="3 6" id="KW-0812">Transmembrane</keyword>
<comment type="subcellular location">
    <subcellularLocation>
        <location evidence="1">Membrane</location>
        <topology evidence="1">Multi-pass membrane protein</topology>
    </subcellularLocation>
</comment>
<feature type="transmembrane region" description="Helical" evidence="6">
    <location>
        <begin position="307"/>
        <end position="329"/>
    </location>
</feature>
<evidence type="ECO:0000256" key="2">
    <source>
        <dbReference type="ARBA" id="ARBA00009773"/>
    </source>
</evidence>
<dbReference type="AlphaFoldDB" id="A0A1L9QUQ4"/>
<evidence type="ECO:0000256" key="6">
    <source>
        <dbReference type="SAM" id="Phobius"/>
    </source>
</evidence>
<evidence type="ECO:0000256" key="4">
    <source>
        <dbReference type="ARBA" id="ARBA00022989"/>
    </source>
</evidence>
<dbReference type="EMBL" id="MLAW01000008">
    <property type="protein sequence ID" value="OJJ26394.1"/>
    <property type="molecule type" value="Genomic_DNA"/>
</dbReference>
<dbReference type="Pfam" id="PF01594">
    <property type="entry name" value="AI-2E_transport"/>
    <property type="match status" value="1"/>
</dbReference>
<feature type="transmembrane region" description="Helical" evidence="6">
    <location>
        <begin position="152"/>
        <end position="172"/>
    </location>
</feature>
<proteinExistence type="inferred from homology"/>
<keyword evidence="4 6" id="KW-1133">Transmembrane helix</keyword>
<feature type="transmembrane region" description="Helical" evidence="6">
    <location>
        <begin position="212"/>
        <end position="231"/>
    </location>
</feature>